<dbReference type="InterPro" id="IPR018376">
    <property type="entry name" value="Enoyl-CoA_hyd/isom_CS"/>
</dbReference>
<dbReference type="EMBL" id="DNZF01000133">
    <property type="protein sequence ID" value="HBK53473.1"/>
    <property type="molecule type" value="Genomic_DNA"/>
</dbReference>
<evidence type="ECO:0000313" key="4">
    <source>
        <dbReference type="EMBL" id="HBK53473.1"/>
    </source>
</evidence>
<comment type="similarity">
    <text evidence="1 2">Belongs to the enoyl-CoA hydratase/isomerase family.</text>
</comment>
<keyword evidence="4" id="KW-0413">Isomerase</keyword>
<accession>A0A354YVS7</accession>
<organism evidence="4 5">
    <name type="scientific">Syntrophomonas wolfei</name>
    <dbReference type="NCBI Taxonomy" id="863"/>
    <lineage>
        <taxon>Bacteria</taxon>
        <taxon>Bacillati</taxon>
        <taxon>Bacillota</taxon>
        <taxon>Clostridia</taxon>
        <taxon>Eubacteriales</taxon>
        <taxon>Syntrophomonadaceae</taxon>
        <taxon>Syntrophomonas</taxon>
    </lineage>
</organism>
<proteinExistence type="inferred from homology"/>
<evidence type="ECO:0000256" key="3">
    <source>
        <dbReference type="SAM" id="Coils"/>
    </source>
</evidence>
<dbReference type="PROSITE" id="PS00166">
    <property type="entry name" value="ENOYL_COA_HYDRATASE"/>
    <property type="match status" value="1"/>
</dbReference>
<dbReference type="Proteomes" id="UP000263273">
    <property type="component" value="Unassembled WGS sequence"/>
</dbReference>
<dbReference type="InterPro" id="IPR029045">
    <property type="entry name" value="ClpP/crotonase-like_dom_sf"/>
</dbReference>
<feature type="coiled-coil region" evidence="3">
    <location>
        <begin position="180"/>
        <end position="207"/>
    </location>
</feature>
<evidence type="ECO:0000256" key="2">
    <source>
        <dbReference type="RuleBase" id="RU003707"/>
    </source>
</evidence>
<dbReference type="SUPFAM" id="SSF52096">
    <property type="entry name" value="ClpP/crotonase"/>
    <property type="match status" value="1"/>
</dbReference>
<evidence type="ECO:0000313" key="5">
    <source>
        <dbReference type="Proteomes" id="UP000263273"/>
    </source>
</evidence>
<name>A0A354YVS7_9FIRM</name>
<dbReference type="STRING" id="378794.GCA_001570625_02022"/>
<dbReference type="PANTHER" id="PTHR43802">
    <property type="entry name" value="ENOYL-COA HYDRATASE"/>
    <property type="match status" value="1"/>
</dbReference>
<reference evidence="4 5" key="1">
    <citation type="journal article" date="2018" name="Nat. Biotechnol.">
        <title>A standardized bacterial taxonomy based on genome phylogeny substantially revises the tree of life.</title>
        <authorList>
            <person name="Parks D.H."/>
            <person name="Chuvochina M."/>
            <person name="Waite D.W."/>
            <person name="Rinke C."/>
            <person name="Skarshewski A."/>
            <person name="Chaumeil P.A."/>
            <person name="Hugenholtz P."/>
        </authorList>
    </citation>
    <scope>NUCLEOTIDE SEQUENCE [LARGE SCALE GENOMIC DNA]</scope>
    <source>
        <strain evidence="4">UBA10948</strain>
    </source>
</reference>
<dbReference type="PANTHER" id="PTHR43802:SF1">
    <property type="entry name" value="IP11341P-RELATED"/>
    <property type="match status" value="1"/>
</dbReference>
<dbReference type="Pfam" id="PF00378">
    <property type="entry name" value="ECH_1"/>
    <property type="match status" value="1"/>
</dbReference>
<dbReference type="GO" id="GO:0016853">
    <property type="term" value="F:isomerase activity"/>
    <property type="evidence" value="ECO:0007669"/>
    <property type="project" value="UniProtKB-KW"/>
</dbReference>
<dbReference type="CDD" id="cd06558">
    <property type="entry name" value="crotonase-like"/>
    <property type="match status" value="1"/>
</dbReference>
<keyword evidence="3" id="KW-0175">Coiled coil</keyword>
<protein>
    <submittedName>
        <fullName evidence="4">Enoyl-CoA hydratase/isomerase family protein</fullName>
    </submittedName>
</protein>
<dbReference type="Gene3D" id="3.90.226.10">
    <property type="entry name" value="2-enoyl-CoA Hydratase, Chain A, domain 1"/>
    <property type="match status" value="1"/>
</dbReference>
<sequence length="252" mass="28095">MEYQNIIFSKENKIGIVQINRPEFMNALTMELLAELAHVFEEMEKDEEINAVVLTGVEKAFSAGFDMPSVMSLGENKSAGLKIIEESFLNILKFPLPVIAAVSGPALAAGFDLMVMADIRVMSETAKVGQPEIRWALTPLSDPLWKIIGMGRAKEVTMTGRIYGAEEAREMGLANYVYPRESYLEEAKKLAGRIAAFEREALKANKEQTNRVPGMEVQSAIRTQLWTFRNFVGSEAMCSRMQAFLESNKNKG</sequence>
<dbReference type="RefSeq" id="WP_061214470.1">
    <property type="nucleotide sequence ID" value="NZ_DCDX01000136.1"/>
</dbReference>
<dbReference type="AlphaFoldDB" id="A0A354YVS7"/>
<dbReference type="InterPro" id="IPR001753">
    <property type="entry name" value="Enoyl-CoA_hydra/iso"/>
</dbReference>
<evidence type="ECO:0000256" key="1">
    <source>
        <dbReference type="ARBA" id="ARBA00005254"/>
    </source>
</evidence>
<comment type="caution">
    <text evidence="4">The sequence shown here is derived from an EMBL/GenBank/DDBJ whole genome shotgun (WGS) entry which is preliminary data.</text>
</comment>
<gene>
    <name evidence="4" type="ORF">DDZ44_06030</name>
</gene>